<keyword evidence="4" id="KW-0961">Cell wall biogenesis/degradation</keyword>
<evidence type="ECO:0000256" key="2">
    <source>
        <dbReference type="ARBA" id="ARBA00011901"/>
    </source>
</evidence>
<dbReference type="GO" id="GO:0009254">
    <property type="term" value="P:peptidoglycan turnover"/>
    <property type="evidence" value="ECO:0007669"/>
    <property type="project" value="TreeGrafter"/>
</dbReference>
<reference evidence="7" key="1">
    <citation type="submission" date="2016-10" db="EMBL/GenBank/DDBJ databases">
        <authorList>
            <person name="Varghese N."/>
            <person name="Submissions S."/>
        </authorList>
    </citation>
    <scope>NUCLEOTIDE SEQUENCE [LARGE SCALE GENOMIC DNA]</scope>
    <source>
        <strain evidence="7">OK042</strain>
    </source>
</reference>
<dbReference type="GO" id="GO:0008745">
    <property type="term" value="F:N-acetylmuramoyl-L-alanine amidase activity"/>
    <property type="evidence" value="ECO:0007669"/>
    <property type="project" value="UniProtKB-EC"/>
</dbReference>
<keyword evidence="7" id="KW-1185">Reference proteome</keyword>
<evidence type="ECO:0000313" key="6">
    <source>
        <dbReference type="EMBL" id="SFI89467.1"/>
    </source>
</evidence>
<keyword evidence="3" id="KW-0378">Hydrolase</keyword>
<organism evidence="6 7">
    <name type="scientific">Brevibacillus centrosporus</name>
    <dbReference type="NCBI Taxonomy" id="54910"/>
    <lineage>
        <taxon>Bacteria</taxon>
        <taxon>Bacillati</taxon>
        <taxon>Bacillota</taxon>
        <taxon>Bacilli</taxon>
        <taxon>Bacillales</taxon>
        <taxon>Paenibacillaceae</taxon>
        <taxon>Brevibacillus</taxon>
    </lineage>
</organism>
<dbReference type="EMBL" id="FORT01000001">
    <property type="protein sequence ID" value="SFI89467.1"/>
    <property type="molecule type" value="Genomic_DNA"/>
</dbReference>
<feature type="domain" description="N-acetylmuramoyl-L-alanine amidase" evidence="5">
    <location>
        <begin position="33"/>
        <end position="174"/>
    </location>
</feature>
<protein>
    <recommendedName>
        <fullName evidence="2">N-acetylmuramoyl-L-alanine amidase</fullName>
        <ecNumber evidence="2">3.5.1.28</ecNumber>
    </recommendedName>
</protein>
<dbReference type="InterPro" id="IPR051206">
    <property type="entry name" value="NAMLAA_amidase_2"/>
</dbReference>
<dbReference type="PANTHER" id="PTHR30417:SF1">
    <property type="entry name" value="N-ACETYLMURAMOYL-L-ALANINE AMIDASE AMID"/>
    <property type="match status" value="1"/>
</dbReference>
<dbReference type="CDD" id="cd06583">
    <property type="entry name" value="PGRP"/>
    <property type="match status" value="1"/>
</dbReference>
<dbReference type="SUPFAM" id="SSF55846">
    <property type="entry name" value="N-acetylmuramoyl-L-alanine amidase-like"/>
    <property type="match status" value="1"/>
</dbReference>
<proteinExistence type="predicted"/>
<dbReference type="Proteomes" id="UP000198915">
    <property type="component" value="Unassembled WGS sequence"/>
</dbReference>
<dbReference type="STRING" id="1884381.SAMN05518846_101457"/>
<dbReference type="SMART" id="SM00644">
    <property type="entry name" value="Ami_2"/>
    <property type="match status" value="1"/>
</dbReference>
<evidence type="ECO:0000256" key="3">
    <source>
        <dbReference type="ARBA" id="ARBA00022801"/>
    </source>
</evidence>
<evidence type="ECO:0000256" key="4">
    <source>
        <dbReference type="ARBA" id="ARBA00023316"/>
    </source>
</evidence>
<evidence type="ECO:0000259" key="5">
    <source>
        <dbReference type="SMART" id="SM00644"/>
    </source>
</evidence>
<dbReference type="InterPro" id="IPR036505">
    <property type="entry name" value="Amidase/PGRP_sf"/>
</dbReference>
<evidence type="ECO:0000313" key="7">
    <source>
        <dbReference type="Proteomes" id="UP000198915"/>
    </source>
</evidence>
<dbReference type="AlphaFoldDB" id="A0A1I3LXS4"/>
<dbReference type="PANTHER" id="PTHR30417">
    <property type="entry name" value="N-ACETYLMURAMOYL-L-ALANINE AMIDASE AMID"/>
    <property type="match status" value="1"/>
</dbReference>
<dbReference type="InterPro" id="IPR002502">
    <property type="entry name" value="Amidase_domain"/>
</dbReference>
<dbReference type="Gene3D" id="3.40.80.10">
    <property type="entry name" value="Peptidoglycan recognition protein-like"/>
    <property type="match status" value="1"/>
</dbReference>
<dbReference type="GO" id="GO:0071555">
    <property type="term" value="P:cell wall organization"/>
    <property type="evidence" value="ECO:0007669"/>
    <property type="project" value="UniProtKB-KW"/>
</dbReference>
<dbReference type="RefSeq" id="WP_092266325.1">
    <property type="nucleotide sequence ID" value="NZ_FORT01000001.1"/>
</dbReference>
<dbReference type="GO" id="GO:0009253">
    <property type="term" value="P:peptidoglycan catabolic process"/>
    <property type="evidence" value="ECO:0007669"/>
    <property type="project" value="InterPro"/>
</dbReference>
<accession>A0A1I3LXS4</accession>
<dbReference type="EC" id="3.5.1.28" evidence="2"/>
<evidence type="ECO:0000256" key="1">
    <source>
        <dbReference type="ARBA" id="ARBA00001561"/>
    </source>
</evidence>
<sequence>MNKSQILSNKYYKQLLEIAVEDFIHVNQFSRDGQALKSQSSSVWHYTADPGATAKREQQYFDNLRNQNPNDSIEDRYAGAHIFIYQKDIRIIIPLWERAYHAGNSWYNLNAIGIELCIEKDGSFHPDTVASAVKVGALLQLLFGYKTDRNIRHYDIEQVNTHGTRWRKLCPKPWVEQPALFTKFKKDVEAQIQSLVNQPVSKPVNTVNSQTVVKLEIDAKPTEITGFLKDGKAYLPVRKLADILGKSDAVGWCETSRMVLLSGYVLNSSVLIEGTGYAWVREIANVMGMDVDWSEDTKTVKMKGKVKL</sequence>
<name>A0A1I3LXS4_9BACL</name>
<gene>
    <name evidence="6" type="ORF">SAMN05518846_101457</name>
</gene>
<dbReference type="Pfam" id="PF01510">
    <property type="entry name" value="Amidase_2"/>
    <property type="match status" value="1"/>
</dbReference>
<comment type="catalytic activity">
    <reaction evidence="1">
        <text>Hydrolyzes the link between N-acetylmuramoyl residues and L-amino acid residues in certain cell-wall glycopeptides.</text>
        <dbReference type="EC" id="3.5.1.28"/>
    </reaction>
</comment>